<sequence>MSTAPPPSRQRCAWPQHDPLYCAYHDTEWGVPEHDARALWEKLVLDGFQAGLSWITILRKRDAFRRAFRDFDPEIVARFGVAEVAALLGDAGIVRSRAKIDATVGNARAFLAMRDRGEDFSAFVWGAVAGVPRQNAWRDRGEVPVETVESRDLSKALKARGFKFVGPVIVYAWMEAVGLVNDHVVTCFRHAELGGQRLPRVRG</sequence>
<evidence type="ECO:0000256" key="1">
    <source>
        <dbReference type="ARBA" id="ARBA00022723"/>
    </source>
</evidence>
<proteinExistence type="predicted"/>
<keyword evidence="5" id="KW-0234">DNA repair</keyword>
<dbReference type="Pfam" id="PF03352">
    <property type="entry name" value="Adenine_glyco"/>
    <property type="match status" value="1"/>
</dbReference>
<protein>
    <recommendedName>
        <fullName evidence="8">DNA-3-methyladenine glycosylase I</fullName>
        <ecNumber evidence="8">3.2.2.20</ecNumber>
    </recommendedName>
</protein>
<evidence type="ECO:0000256" key="3">
    <source>
        <dbReference type="ARBA" id="ARBA00022801"/>
    </source>
</evidence>
<dbReference type="OrthoDB" id="9807664at2"/>
<dbReference type="GO" id="GO:0046872">
    <property type="term" value="F:metal ion binding"/>
    <property type="evidence" value="ECO:0007669"/>
    <property type="project" value="UniProtKB-KW"/>
</dbReference>
<dbReference type="InterPro" id="IPR011257">
    <property type="entry name" value="DNA_glycosylase"/>
</dbReference>
<dbReference type="RefSeq" id="WP_129218351.1">
    <property type="nucleotide sequence ID" value="NZ_QYBC01000004.1"/>
</dbReference>
<feature type="binding site" evidence="9">
    <location>
        <position position="183"/>
    </location>
    <ligand>
        <name>Zn(2+)</name>
        <dbReference type="ChEBI" id="CHEBI:29105"/>
    </ligand>
</feature>
<dbReference type="InterPro" id="IPR052891">
    <property type="entry name" value="DNA-3mA_glycosylase"/>
</dbReference>
<dbReference type="InterPro" id="IPR005019">
    <property type="entry name" value="Adenine_glyco"/>
</dbReference>
<dbReference type="Proteomes" id="UP000289411">
    <property type="component" value="Unassembled WGS sequence"/>
</dbReference>
<evidence type="ECO:0000256" key="2">
    <source>
        <dbReference type="ARBA" id="ARBA00022763"/>
    </source>
</evidence>
<reference evidence="10 11" key="1">
    <citation type="submission" date="2018-09" db="EMBL/GenBank/DDBJ databases">
        <authorList>
            <person name="Grouzdev D.S."/>
            <person name="Krutkina M.S."/>
        </authorList>
    </citation>
    <scope>NUCLEOTIDE SEQUENCE [LARGE SCALE GENOMIC DNA]</scope>
    <source>
        <strain evidence="10 11">RmlP001</strain>
    </source>
</reference>
<evidence type="ECO:0000313" key="10">
    <source>
        <dbReference type="EMBL" id="RYB06415.1"/>
    </source>
</evidence>
<evidence type="ECO:0000256" key="5">
    <source>
        <dbReference type="ARBA" id="ARBA00023204"/>
    </source>
</evidence>
<comment type="catalytic activity">
    <reaction evidence="6">
        <text>Hydrolysis of alkylated DNA, releasing 3-methyladenine.</text>
        <dbReference type="EC" id="3.2.2.20"/>
    </reaction>
</comment>
<name>A0A4Q2RG79_9HYPH</name>
<dbReference type="PANTHER" id="PTHR30037:SF4">
    <property type="entry name" value="DNA-3-METHYLADENINE GLYCOSYLASE I"/>
    <property type="match status" value="1"/>
</dbReference>
<dbReference type="AlphaFoldDB" id="A0A4Q2RG79"/>
<keyword evidence="11" id="KW-1185">Reference proteome</keyword>
<comment type="function">
    <text evidence="7">Hydrolysis of the deoxyribose N-glycosidic bond to excise 3-methyladenine from the damaged DNA polymer formed by alkylation lesions.</text>
</comment>
<evidence type="ECO:0000256" key="4">
    <source>
        <dbReference type="ARBA" id="ARBA00022833"/>
    </source>
</evidence>
<evidence type="ECO:0000256" key="6">
    <source>
        <dbReference type="ARBA" id="ARBA00052558"/>
    </source>
</evidence>
<evidence type="ECO:0000256" key="9">
    <source>
        <dbReference type="PIRSR" id="PIRSR605019-1"/>
    </source>
</evidence>
<dbReference type="PANTHER" id="PTHR30037">
    <property type="entry name" value="DNA-3-METHYLADENINE GLYCOSYLASE 1"/>
    <property type="match status" value="1"/>
</dbReference>
<gene>
    <name evidence="10" type="ORF">D3272_06635</name>
</gene>
<evidence type="ECO:0000256" key="8">
    <source>
        <dbReference type="ARBA" id="ARBA00066766"/>
    </source>
</evidence>
<dbReference type="EC" id="3.2.2.20" evidence="8"/>
<comment type="caution">
    <text evidence="10">The sequence shown here is derived from an EMBL/GenBank/DDBJ whole genome shotgun (WGS) entry which is preliminary data.</text>
</comment>
<dbReference type="FunFam" id="1.10.340.30:FF:000009">
    <property type="entry name" value="DNA-3-methyladenine glycosylase I"/>
    <property type="match status" value="1"/>
</dbReference>
<dbReference type="GO" id="GO:0006284">
    <property type="term" value="P:base-excision repair"/>
    <property type="evidence" value="ECO:0007669"/>
    <property type="project" value="InterPro"/>
</dbReference>
<dbReference type="GO" id="GO:0008725">
    <property type="term" value="F:DNA-3-methyladenine glycosylase activity"/>
    <property type="evidence" value="ECO:0007669"/>
    <property type="project" value="UniProtKB-EC"/>
</dbReference>
<organism evidence="10 11">
    <name type="scientific">Lichenibacterium ramalinae</name>
    <dbReference type="NCBI Taxonomy" id="2316527"/>
    <lineage>
        <taxon>Bacteria</taxon>
        <taxon>Pseudomonadati</taxon>
        <taxon>Pseudomonadota</taxon>
        <taxon>Alphaproteobacteria</taxon>
        <taxon>Hyphomicrobiales</taxon>
        <taxon>Lichenihabitantaceae</taxon>
        <taxon>Lichenibacterium</taxon>
    </lineage>
</organism>
<reference evidence="10 11" key="2">
    <citation type="submission" date="2019-02" db="EMBL/GenBank/DDBJ databases">
        <title>'Lichenibacterium ramalinii' gen. nov. sp. nov., 'Lichenibacterium minor' gen. nov. sp. nov.</title>
        <authorList>
            <person name="Pankratov T."/>
        </authorList>
    </citation>
    <scope>NUCLEOTIDE SEQUENCE [LARGE SCALE GENOMIC DNA]</scope>
    <source>
        <strain evidence="10 11">RmlP001</strain>
    </source>
</reference>
<dbReference type="Gene3D" id="1.10.340.30">
    <property type="entry name" value="Hypothetical protein, domain 2"/>
    <property type="match status" value="1"/>
</dbReference>
<keyword evidence="4 9" id="KW-0862">Zinc</keyword>
<feature type="binding site" evidence="9">
    <location>
        <position position="187"/>
    </location>
    <ligand>
        <name>Zn(2+)</name>
        <dbReference type="ChEBI" id="CHEBI:29105"/>
    </ligand>
</feature>
<evidence type="ECO:0000313" key="11">
    <source>
        <dbReference type="Proteomes" id="UP000289411"/>
    </source>
</evidence>
<dbReference type="SUPFAM" id="SSF48150">
    <property type="entry name" value="DNA-glycosylase"/>
    <property type="match status" value="1"/>
</dbReference>
<dbReference type="EMBL" id="QYBC01000004">
    <property type="protein sequence ID" value="RYB06415.1"/>
    <property type="molecule type" value="Genomic_DNA"/>
</dbReference>
<keyword evidence="2" id="KW-0227">DNA damage</keyword>
<feature type="binding site" evidence="9">
    <location>
        <position position="12"/>
    </location>
    <ligand>
        <name>Zn(2+)</name>
        <dbReference type="ChEBI" id="CHEBI:29105"/>
    </ligand>
</feature>
<accession>A0A4Q2RG79</accession>
<evidence type="ECO:0000256" key="7">
    <source>
        <dbReference type="ARBA" id="ARBA00057608"/>
    </source>
</evidence>
<feature type="binding site" evidence="9">
    <location>
        <position position="25"/>
    </location>
    <ligand>
        <name>Zn(2+)</name>
        <dbReference type="ChEBI" id="CHEBI:29105"/>
    </ligand>
</feature>
<keyword evidence="3" id="KW-0378">Hydrolase</keyword>
<keyword evidence="1 9" id="KW-0479">Metal-binding</keyword>